<dbReference type="OMA" id="RYLWDSM"/>
<keyword evidence="2" id="KW-0053">Apoptosis</keyword>
<dbReference type="Pfam" id="PF00656">
    <property type="entry name" value="Peptidase_C14"/>
    <property type="match status" value="1"/>
</dbReference>
<proteinExistence type="inferred from homology"/>
<sequence>MQGDGNKPELDGPPQSNTIGWVSPAPSLFALVIGIDKYLSNEIPNLSGAVADADAIGTFLQETLRVPTGQIKNFRNKEATRLTIEAAIEDLGNNPVIKKDDPIFIFYAGHGAEANAPSGWSSANGKIQMLLPHDFIPSGSDESKRGQGVLDMRLSHLLADLAAKKSDNITVIFDCCHSGSGTRTDDDPTFAVRGIDLPETYTIAQNLLHDIEPDARASDVAKGFEKTGLLSHVLLAACKHGQEAGERDGRGVFTSALLSLLQEKGVDKLTYKDVITSLPDLHTQDPQCEGDHQSRYLFNSKVVNPHSELYPICAPSDTPGQYVLEAGEAHGITKNAEFAVFADRDMKSSLGTVVVSNTAAFTSSCRILSAEGNEAPFRLANPGYALQTRAGEDQDVRLFIEPDERLLGIFNRIANETRAGRRRFHLVKSHDDEPDLVVAADGDVIHFEIMDELCRQHGLTRMPFEVKIDDEGAIHRALQSSAHFYFYLRHSSKGSPFAGSTLECMKLKETGEYTDDLLEILMPDPNGHNLNLGGVIMVNVDEEAIYGFKITNTASLPLYVSMFYFDVSDLSISSYYQPGRAKKNVDVSLPPGESLAIGYGSSGTVPHMYTLREGQDVDVGFLKLFCSTKYLDLSGIVQGSPFAIIRGAQRAAPDNRYLWDSMCVAVVQKRGLKGSSSG</sequence>
<dbReference type="SUPFAM" id="SSF52129">
    <property type="entry name" value="Caspase-like"/>
    <property type="match status" value="1"/>
</dbReference>
<dbReference type="AlphaFoldDB" id="A0A2H3EAI2"/>
<protein>
    <recommendedName>
        <fullName evidence="4">Peptidase C14 caspase domain-containing protein</fullName>
    </recommendedName>
</protein>
<dbReference type="GO" id="GO:0006915">
    <property type="term" value="P:apoptotic process"/>
    <property type="evidence" value="ECO:0007669"/>
    <property type="project" value="UniProtKB-KW"/>
</dbReference>
<organism evidence="5 6">
    <name type="scientific">Armillaria gallica</name>
    <name type="common">Bulbous honey fungus</name>
    <name type="synonym">Armillaria bulbosa</name>
    <dbReference type="NCBI Taxonomy" id="47427"/>
    <lineage>
        <taxon>Eukaryota</taxon>
        <taxon>Fungi</taxon>
        <taxon>Dikarya</taxon>
        <taxon>Basidiomycota</taxon>
        <taxon>Agaricomycotina</taxon>
        <taxon>Agaricomycetes</taxon>
        <taxon>Agaricomycetidae</taxon>
        <taxon>Agaricales</taxon>
        <taxon>Marasmiineae</taxon>
        <taxon>Physalacriaceae</taxon>
        <taxon>Armillaria</taxon>
    </lineage>
</organism>
<feature type="domain" description="Peptidase C14 caspase" evidence="4">
    <location>
        <begin position="29"/>
        <end position="276"/>
    </location>
</feature>
<keyword evidence="3" id="KW-0645">Protease</keyword>
<reference evidence="6" key="1">
    <citation type="journal article" date="2017" name="Nat. Ecol. Evol.">
        <title>Genome expansion and lineage-specific genetic innovations in the forest pathogenic fungi Armillaria.</title>
        <authorList>
            <person name="Sipos G."/>
            <person name="Prasanna A.N."/>
            <person name="Walter M.C."/>
            <person name="O'Connor E."/>
            <person name="Balint B."/>
            <person name="Krizsan K."/>
            <person name="Kiss B."/>
            <person name="Hess J."/>
            <person name="Varga T."/>
            <person name="Slot J."/>
            <person name="Riley R."/>
            <person name="Boka B."/>
            <person name="Rigling D."/>
            <person name="Barry K."/>
            <person name="Lee J."/>
            <person name="Mihaltcheva S."/>
            <person name="LaButti K."/>
            <person name="Lipzen A."/>
            <person name="Waldron R."/>
            <person name="Moloney N.M."/>
            <person name="Sperisen C."/>
            <person name="Kredics L."/>
            <person name="Vagvoelgyi C."/>
            <person name="Patrignani A."/>
            <person name="Fitzpatrick D."/>
            <person name="Nagy I."/>
            <person name="Doyle S."/>
            <person name="Anderson J.B."/>
            <person name="Grigoriev I.V."/>
            <person name="Gueldener U."/>
            <person name="Muensterkoetter M."/>
            <person name="Nagy L.G."/>
        </authorList>
    </citation>
    <scope>NUCLEOTIDE SEQUENCE [LARGE SCALE GENOMIC DNA]</scope>
    <source>
        <strain evidence="6">Ar21-2</strain>
    </source>
</reference>
<evidence type="ECO:0000256" key="2">
    <source>
        <dbReference type="ARBA" id="ARBA00022703"/>
    </source>
</evidence>
<dbReference type="EMBL" id="KZ293648">
    <property type="protein sequence ID" value="PBK98377.1"/>
    <property type="molecule type" value="Genomic_DNA"/>
</dbReference>
<name>A0A2H3EAI2_ARMGA</name>
<accession>A0A2H3EAI2</accession>
<dbReference type="InParanoid" id="A0A2H3EAI2"/>
<evidence type="ECO:0000256" key="1">
    <source>
        <dbReference type="ARBA" id="ARBA00009005"/>
    </source>
</evidence>
<evidence type="ECO:0000256" key="3">
    <source>
        <dbReference type="ARBA" id="ARBA00022807"/>
    </source>
</evidence>
<dbReference type="GO" id="GO:0004197">
    <property type="term" value="F:cysteine-type endopeptidase activity"/>
    <property type="evidence" value="ECO:0007669"/>
    <property type="project" value="InterPro"/>
</dbReference>
<keyword evidence="3" id="KW-0378">Hydrolase</keyword>
<comment type="similarity">
    <text evidence="1">Belongs to the peptidase C14B family.</text>
</comment>
<keyword evidence="6" id="KW-1185">Reference proteome</keyword>
<dbReference type="InterPro" id="IPR050452">
    <property type="entry name" value="Metacaspase"/>
</dbReference>
<evidence type="ECO:0000313" key="6">
    <source>
        <dbReference type="Proteomes" id="UP000217790"/>
    </source>
</evidence>
<dbReference type="InterPro" id="IPR029030">
    <property type="entry name" value="Caspase-like_dom_sf"/>
</dbReference>
<dbReference type="Gene3D" id="3.40.50.1460">
    <property type="match status" value="1"/>
</dbReference>
<gene>
    <name evidence="5" type="ORF">ARMGADRAFT_1044029</name>
</gene>
<dbReference type="PANTHER" id="PTHR48104">
    <property type="entry name" value="METACASPASE-4"/>
    <property type="match status" value="1"/>
</dbReference>
<keyword evidence="3" id="KW-0788">Thiol protease</keyword>
<dbReference type="GO" id="GO:0005737">
    <property type="term" value="C:cytoplasm"/>
    <property type="evidence" value="ECO:0007669"/>
    <property type="project" value="TreeGrafter"/>
</dbReference>
<dbReference type="PANTHER" id="PTHR48104:SF30">
    <property type="entry name" value="METACASPASE-1"/>
    <property type="match status" value="1"/>
</dbReference>
<dbReference type="Proteomes" id="UP000217790">
    <property type="component" value="Unassembled WGS sequence"/>
</dbReference>
<dbReference type="InterPro" id="IPR011600">
    <property type="entry name" value="Pept_C14_caspase"/>
</dbReference>
<evidence type="ECO:0000313" key="5">
    <source>
        <dbReference type="EMBL" id="PBK98377.1"/>
    </source>
</evidence>
<dbReference type="OrthoDB" id="3223806at2759"/>
<evidence type="ECO:0000259" key="4">
    <source>
        <dbReference type="Pfam" id="PF00656"/>
    </source>
</evidence>
<dbReference type="GO" id="GO:0006508">
    <property type="term" value="P:proteolysis"/>
    <property type="evidence" value="ECO:0007669"/>
    <property type="project" value="InterPro"/>
</dbReference>